<reference evidence="1 2" key="1">
    <citation type="submission" date="2019-03" db="EMBL/GenBank/DDBJ databases">
        <title>Genomic Encyclopedia of Type Strains, Phase IV (KMG-IV): sequencing the most valuable type-strain genomes for metagenomic binning, comparative biology and taxonomic classification.</title>
        <authorList>
            <person name="Goeker M."/>
        </authorList>
    </citation>
    <scope>NUCLEOTIDE SEQUENCE [LARGE SCALE GENOMIC DNA]</scope>
    <source>
        <strain evidence="1 2">DSM 45361</strain>
    </source>
</reference>
<comment type="caution">
    <text evidence="1">The sequence shown here is derived from an EMBL/GenBank/DDBJ whole genome shotgun (WGS) entry which is preliminary data.</text>
</comment>
<dbReference type="RefSeq" id="WP_133854205.1">
    <property type="nucleotide sequence ID" value="NZ_SNXZ01000011.1"/>
</dbReference>
<proteinExistence type="predicted"/>
<gene>
    <name evidence="1" type="ORF">EV186_11155</name>
</gene>
<name>A0A4R6RSR7_LABRH</name>
<organism evidence="1 2">
    <name type="scientific">Labedaea rhizosphaerae</name>
    <dbReference type="NCBI Taxonomy" id="598644"/>
    <lineage>
        <taxon>Bacteria</taxon>
        <taxon>Bacillati</taxon>
        <taxon>Actinomycetota</taxon>
        <taxon>Actinomycetes</taxon>
        <taxon>Pseudonocardiales</taxon>
        <taxon>Pseudonocardiaceae</taxon>
        <taxon>Labedaea</taxon>
    </lineage>
</organism>
<dbReference type="AlphaFoldDB" id="A0A4R6RSR7"/>
<dbReference type="EMBL" id="SNXZ01000011">
    <property type="protein sequence ID" value="TDP89929.1"/>
    <property type="molecule type" value="Genomic_DNA"/>
</dbReference>
<dbReference type="InterPro" id="IPR043863">
    <property type="entry name" value="DUF5825"/>
</dbReference>
<evidence type="ECO:0000313" key="1">
    <source>
        <dbReference type="EMBL" id="TDP89929.1"/>
    </source>
</evidence>
<keyword evidence="2" id="KW-1185">Reference proteome</keyword>
<protein>
    <submittedName>
        <fullName evidence="1">Uncharacterized protein</fullName>
    </submittedName>
</protein>
<dbReference type="Pfam" id="PF19142">
    <property type="entry name" value="DUF5825"/>
    <property type="match status" value="1"/>
</dbReference>
<sequence length="223" mass="23680">MSAPTNITDTTTNSIDIAELRARASAGERAAGRPATLALGADLPTASELRTMLACVPVAGVRLAPPVDFDRLPGDVLVQIVALLRECSSIGVRVTWSLVSGPDKALDHLPAPEGRPRWRSANTFGLFYFRRGPGFLSVVDRRPESIGRTTVAEPALLDAFHPTLDGCAWDGSAAVRRLVELGLVMRFGDHCVALPVHMRTWPIGAALLGGTLASAGKNPDKKV</sequence>
<accession>A0A4R6RSR7</accession>
<dbReference type="Proteomes" id="UP000295444">
    <property type="component" value="Unassembled WGS sequence"/>
</dbReference>
<evidence type="ECO:0000313" key="2">
    <source>
        <dbReference type="Proteomes" id="UP000295444"/>
    </source>
</evidence>
<dbReference type="OrthoDB" id="3624112at2"/>